<keyword evidence="1" id="KW-1133">Transmembrane helix</keyword>
<name>A0A143DG70_9PROT</name>
<feature type="transmembrane region" description="Helical" evidence="1">
    <location>
        <begin position="71"/>
        <end position="87"/>
    </location>
</feature>
<dbReference type="KEGG" id="hjo:AY555_10085"/>
<accession>A0A143DG70</accession>
<evidence type="ECO:0000313" key="2">
    <source>
        <dbReference type="EMBL" id="AMW35721.1"/>
    </source>
</evidence>
<geneLocation type="plasmid" evidence="2 3">
    <name>unnamed 1</name>
</geneLocation>
<keyword evidence="3" id="KW-1185">Reference proteome</keyword>
<dbReference type="Pfam" id="PF24838">
    <property type="entry name" value="8xMP"/>
    <property type="match status" value="1"/>
</dbReference>
<dbReference type="InterPro" id="IPR056918">
    <property type="entry name" value="8xMP"/>
</dbReference>
<gene>
    <name evidence="2" type="ORF">AY555_10085</name>
</gene>
<reference evidence="2 3" key="1">
    <citation type="submission" date="2016-02" db="EMBL/GenBank/DDBJ databases">
        <title>Complete Genome of H5569, the type strain of the newly described species Haematospirillium jordaniae.</title>
        <authorList>
            <person name="Nicholson A.C."/>
            <person name="Humrighouse B.W."/>
            <person name="Loparov V."/>
            <person name="McQuiston J.R."/>
        </authorList>
    </citation>
    <scope>NUCLEOTIDE SEQUENCE [LARGE SCALE GENOMIC DNA]</scope>
    <source>
        <strain evidence="2 3">H5569</strain>
        <plasmid evidence="3">Plasmid unnamed 1</plasmid>
    </source>
</reference>
<keyword evidence="2" id="KW-0614">Plasmid</keyword>
<dbReference type="Proteomes" id="UP000076066">
    <property type="component" value="Plasmid unnamed 1"/>
</dbReference>
<protein>
    <recommendedName>
        <fullName evidence="4">Small integral membrane protein</fullName>
    </recommendedName>
</protein>
<feature type="transmembrane region" description="Helical" evidence="1">
    <location>
        <begin position="140"/>
        <end position="161"/>
    </location>
</feature>
<proteinExistence type="predicted"/>
<evidence type="ECO:0000313" key="3">
    <source>
        <dbReference type="Proteomes" id="UP000076066"/>
    </source>
</evidence>
<keyword evidence="1" id="KW-0812">Transmembrane</keyword>
<evidence type="ECO:0000256" key="1">
    <source>
        <dbReference type="SAM" id="Phobius"/>
    </source>
</evidence>
<dbReference type="EMBL" id="CP014526">
    <property type="protein sequence ID" value="AMW35721.1"/>
    <property type="molecule type" value="Genomic_DNA"/>
</dbReference>
<sequence length="166" mass="19633">MIGVWNRESKDCIEREKEIATEQYKLYVEMADKISDRRVHANKFYVALNSSLIAFYGFATAKNSIVQNDSWLYLVLIAGILICFLWIETVKSYKNINTVKFKVIHEIEEHLPLALYKYEWELAKQGDGSKYRPTSHIEMIVPWVFGFLYVIIVSCKCYSYFFELYH</sequence>
<keyword evidence="1" id="KW-0472">Membrane</keyword>
<feature type="transmembrane region" description="Helical" evidence="1">
    <location>
        <begin position="43"/>
        <end position="59"/>
    </location>
</feature>
<organism evidence="2 3">
    <name type="scientific">Haematospirillum jordaniae</name>
    <dbReference type="NCBI Taxonomy" id="1549855"/>
    <lineage>
        <taxon>Bacteria</taxon>
        <taxon>Pseudomonadati</taxon>
        <taxon>Pseudomonadota</taxon>
        <taxon>Alphaproteobacteria</taxon>
        <taxon>Rhodospirillales</taxon>
        <taxon>Novispirillaceae</taxon>
        <taxon>Haematospirillum</taxon>
    </lineage>
</organism>
<dbReference type="AlphaFoldDB" id="A0A143DG70"/>
<evidence type="ECO:0008006" key="4">
    <source>
        <dbReference type="Google" id="ProtNLM"/>
    </source>
</evidence>